<feature type="region of interest" description="Disordered" evidence="1">
    <location>
        <begin position="466"/>
        <end position="496"/>
    </location>
</feature>
<feature type="compositionally biased region" description="Low complexity" evidence="1">
    <location>
        <begin position="223"/>
        <end position="257"/>
    </location>
</feature>
<evidence type="ECO:0000256" key="1">
    <source>
        <dbReference type="SAM" id="MobiDB-lite"/>
    </source>
</evidence>
<protein>
    <recommendedName>
        <fullName evidence="4">Carbohydrate-binding module family 19 domain-containing protein</fullName>
    </recommendedName>
</protein>
<dbReference type="STRING" id="5466.A0A4R8QIX0"/>
<feature type="region of interest" description="Disordered" evidence="1">
    <location>
        <begin position="212"/>
        <end position="274"/>
    </location>
</feature>
<evidence type="ECO:0000313" key="2">
    <source>
        <dbReference type="EMBL" id="TDZ37980.1"/>
    </source>
</evidence>
<organism evidence="2 3">
    <name type="scientific">Colletotrichum trifolii</name>
    <dbReference type="NCBI Taxonomy" id="5466"/>
    <lineage>
        <taxon>Eukaryota</taxon>
        <taxon>Fungi</taxon>
        <taxon>Dikarya</taxon>
        <taxon>Ascomycota</taxon>
        <taxon>Pezizomycotina</taxon>
        <taxon>Sordariomycetes</taxon>
        <taxon>Hypocreomycetidae</taxon>
        <taxon>Glomerellales</taxon>
        <taxon>Glomerellaceae</taxon>
        <taxon>Colletotrichum</taxon>
        <taxon>Colletotrichum orbiculare species complex</taxon>
    </lineage>
</organism>
<feature type="compositionally biased region" description="Low complexity" evidence="1">
    <location>
        <begin position="477"/>
        <end position="491"/>
    </location>
</feature>
<feature type="compositionally biased region" description="Polar residues" evidence="1">
    <location>
        <begin position="138"/>
        <end position="150"/>
    </location>
</feature>
<feature type="compositionally biased region" description="Low complexity" evidence="1">
    <location>
        <begin position="125"/>
        <end position="137"/>
    </location>
</feature>
<feature type="compositionally biased region" description="Polar residues" evidence="1">
    <location>
        <begin position="265"/>
        <end position="274"/>
    </location>
</feature>
<comment type="caution">
    <text evidence="2">The sequence shown here is derived from an EMBL/GenBank/DDBJ whole genome shotgun (WGS) entry which is preliminary data.</text>
</comment>
<evidence type="ECO:0000313" key="3">
    <source>
        <dbReference type="Proteomes" id="UP000295703"/>
    </source>
</evidence>
<reference evidence="2 3" key="1">
    <citation type="submission" date="2018-12" db="EMBL/GenBank/DDBJ databases">
        <title>Genome sequence and assembly of Colletotrichum trifolii.</title>
        <authorList>
            <person name="Gan P."/>
            <person name="Shirasu K."/>
        </authorList>
    </citation>
    <scope>NUCLEOTIDE SEQUENCE [LARGE SCALE GENOMIC DNA]</scope>
    <source>
        <strain evidence="2 3">543-2</strain>
    </source>
</reference>
<evidence type="ECO:0008006" key="4">
    <source>
        <dbReference type="Google" id="ProtNLM"/>
    </source>
</evidence>
<dbReference type="Proteomes" id="UP000295703">
    <property type="component" value="Unassembled WGS sequence"/>
</dbReference>
<feature type="compositionally biased region" description="Polar residues" evidence="1">
    <location>
        <begin position="212"/>
        <end position="221"/>
    </location>
</feature>
<sequence>MRSTAGPVRRGGRLSVKAISRASGANIAYASRSLPRDWNTTYTSPITIDASSTIVPSTELPTSVNTVNLQQEQDDTTPSPIFVTIDESAGSIPTATQTQPRSLSVPAESTIEPTTSGVFLPPPFSTISIPPSLSPTSNADETFPSTTAPKSNINPPPLSSSLQNSSAIVTVPESTSGRGPTQPVASSATTISAPLQSSLSFEFPVPRQPSVSTQTAYQSTGVALPPSSTATAASSSPAGDISTTTTAPLAPGTPSSTIRKEQSSDEAVSSSATLKITGVPNNQVPTINTALPAATATVSPAIAASNLASAKSFNALFATLSAQSACINGQVACVNSNMAKCGAAGAFALEACGTGESCFALPMNTTEGVLVSCFDTAVANNILGESSSAPAPPAPGTASELTVTVRPTTVVVSTVLYTPPSHPTTSPEDSVVTVSSTVLFTPPPPTSSKPRSTKTVIITQTIQPEPVSSTAVEEKPSTTSSQTSTRRQASTFVTKTSPRSTATITVTDTLILDPIPTTVPTVLMAQATGGLRTVTITQRELVTTTITEKEMETITSTVTTTR</sequence>
<dbReference type="AlphaFoldDB" id="A0A4R8QIX0"/>
<feature type="region of interest" description="Disordered" evidence="1">
    <location>
        <begin position="114"/>
        <end position="165"/>
    </location>
</feature>
<gene>
    <name evidence="2" type="ORF">CTRI78_v010985</name>
</gene>
<name>A0A4R8QIX0_COLTR</name>
<feature type="compositionally biased region" description="Polar residues" evidence="1">
    <location>
        <begin position="172"/>
        <end position="190"/>
    </location>
</feature>
<keyword evidence="3" id="KW-1185">Reference proteome</keyword>
<proteinExistence type="predicted"/>
<accession>A0A4R8QIX0</accession>
<dbReference type="EMBL" id="RYZW01000212">
    <property type="protein sequence ID" value="TDZ37980.1"/>
    <property type="molecule type" value="Genomic_DNA"/>
</dbReference>
<feature type="region of interest" description="Disordered" evidence="1">
    <location>
        <begin position="171"/>
        <end position="190"/>
    </location>
</feature>